<dbReference type="InterPro" id="IPR041492">
    <property type="entry name" value="HAD_2"/>
</dbReference>
<dbReference type="PANTHER" id="PTHR46470">
    <property type="entry name" value="N-ACYLNEURAMINATE-9-PHOSPHATASE"/>
    <property type="match status" value="1"/>
</dbReference>
<organism evidence="5 6">
    <name type="scientific">Staphylococcus ratti</name>
    <dbReference type="NCBI Taxonomy" id="2892440"/>
    <lineage>
        <taxon>Bacteria</taxon>
        <taxon>Bacillati</taxon>
        <taxon>Bacillota</taxon>
        <taxon>Bacilli</taxon>
        <taxon>Bacillales</taxon>
        <taxon>Staphylococcaceae</taxon>
        <taxon>Staphylococcus</taxon>
    </lineage>
</organism>
<dbReference type="InterPro" id="IPR051400">
    <property type="entry name" value="HAD-like_hydrolase"/>
</dbReference>
<dbReference type="InterPro" id="IPR023198">
    <property type="entry name" value="PGP-like_dom2"/>
</dbReference>
<dbReference type="EMBL" id="CP086654">
    <property type="protein sequence ID" value="UEX90416.1"/>
    <property type="molecule type" value="Genomic_DNA"/>
</dbReference>
<dbReference type="Proteomes" id="UP001197626">
    <property type="component" value="Chromosome"/>
</dbReference>
<evidence type="ECO:0000256" key="4">
    <source>
        <dbReference type="ARBA" id="ARBA00022842"/>
    </source>
</evidence>
<dbReference type="PRINTS" id="PR00413">
    <property type="entry name" value="HADHALOGNASE"/>
</dbReference>
<accession>A0ABY3PDK8</accession>
<dbReference type="Gene3D" id="3.40.50.1000">
    <property type="entry name" value="HAD superfamily/HAD-like"/>
    <property type="match status" value="1"/>
</dbReference>
<dbReference type="InterPro" id="IPR006439">
    <property type="entry name" value="HAD-SF_hydro_IA"/>
</dbReference>
<keyword evidence="2" id="KW-0479">Metal-binding</keyword>
<evidence type="ECO:0000313" key="5">
    <source>
        <dbReference type="EMBL" id="UEX90416.1"/>
    </source>
</evidence>
<dbReference type="SFLD" id="SFLDG01129">
    <property type="entry name" value="C1.5:_HAD__Beta-PGM__Phosphata"/>
    <property type="match status" value="1"/>
</dbReference>
<dbReference type="SUPFAM" id="SSF56784">
    <property type="entry name" value="HAD-like"/>
    <property type="match status" value="1"/>
</dbReference>
<sequence>MAYTFIFDLDDTLYDQLEAFNIAYQYHFADSDINVATLYRHFRHYSDDVFDQTQNGDMTVTEMQIYRITEAANDFDIALPEKKALAFQRDYEQAQQRITLSHPIKTMLYALKQKHTLMGVITNGEGHHQRMKIKALELDRIIPEKHIFISAETGMYKPDVALFKLVEQALDLKPQNTFYIGDNFENDVVGALNAGWHTIWFNRRNRSATLKGYQPDYYVDSEEGLVEVIEKLQNEHLK</sequence>
<dbReference type="GO" id="GO:0016787">
    <property type="term" value="F:hydrolase activity"/>
    <property type="evidence" value="ECO:0007669"/>
    <property type="project" value="UniProtKB-KW"/>
</dbReference>
<gene>
    <name evidence="5" type="ORF">LN051_01720</name>
</gene>
<evidence type="ECO:0000256" key="1">
    <source>
        <dbReference type="ARBA" id="ARBA00001946"/>
    </source>
</evidence>
<keyword evidence="3 5" id="KW-0378">Hydrolase</keyword>
<dbReference type="Pfam" id="PF13419">
    <property type="entry name" value="HAD_2"/>
    <property type="match status" value="1"/>
</dbReference>
<evidence type="ECO:0000256" key="3">
    <source>
        <dbReference type="ARBA" id="ARBA00022801"/>
    </source>
</evidence>
<proteinExistence type="predicted"/>
<dbReference type="RefSeq" id="WP_229292912.1">
    <property type="nucleotide sequence ID" value="NZ_CP086654.1"/>
</dbReference>
<dbReference type="PANTHER" id="PTHR46470:SF2">
    <property type="entry name" value="GLYCERALDEHYDE 3-PHOSPHATE PHOSPHATASE"/>
    <property type="match status" value="1"/>
</dbReference>
<keyword evidence="4" id="KW-0460">Magnesium</keyword>
<dbReference type="InterPro" id="IPR036412">
    <property type="entry name" value="HAD-like_sf"/>
</dbReference>
<keyword evidence="6" id="KW-1185">Reference proteome</keyword>
<evidence type="ECO:0000313" key="6">
    <source>
        <dbReference type="Proteomes" id="UP001197626"/>
    </source>
</evidence>
<reference evidence="5 6" key="1">
    <citation type="journal article" date="2022" name="Pathogens">
        <title>Staphylococcus ratti sp. nov. Isolated from a Lab Rat.</title>
        <authorList>
            <person name="Kovarovic V."/>
            <person name="Sedlacek I."/>
            <person name="Petras P."/>
            <person name="Kralova S."/>
            <person name="Maslanova I."/>
            <person name="Svec P."/>
            <person name="Neumann-Schaal M."/>
            <person name="Botka T."/>
            <person name="Gelbicova T."/>
            <person name="Stankova E."/>
            <person name="Doskar J."/>
            <person name="Pantucek R."/>
        </authorList>
    </citation>
    <scope>NUCLEOTIDE SEQUENCE [LARGE SCALE GENOMIC DNA]</scope>
    <source>
        <strain evidence="5 6">CCM 9025</strain>
    </source>
</reference>
<name>A0ABY3PDK8_9STAP</name>
<comment type="cofactor">
    <cofactor evidence="1">
        <name>Mg(2+)</name>
        <dbReference type="ChEBI" id="CHEBI:18420"/>
    </cofactor>
</comment>
<dbReference type="SFLD" id="SFLDS00003">
    <property type="entry name" value="Haloacid_Dehalogenase"/>
    <property type="match status" value="1"/>
</dbReference>
<dbReference type="InterPro" id="IPR023214">
    <property type="entry name" value="HAD_sf"/>
</dbReference>
<dbReference type="Gene3D" id="1.10.150.240">
    <property type="entry name" value="Putative phosphatase, domain 2"/>
    <property type="match status" value="1"/>
</dbReference>
<evidence type="ECO:0000256" key="2">
    <source>
        <dbReference type="ARBA" id="ARBA00022723"/>
    </source>
</evidence>
<dbReference type="NCBIfam" id="TIGR01549">
    <property type="entry name" value="HAD-SF-IA-v1"/>
    <property type="match status" value="1"/>
</dbReference>
<protein>
    <submittedName>
        <fullName evidence="5">HAD family hydrolase</fullName>
    </submittedName>
</protein>